<reference evidence="1" key="1">
    <citation type="journal article" date="2015" name="Nature">
        <title>Complex archaea that bridge the gap between prokaryotes and eukaryotes.</title>
        <authorList>
            <person name="Spang A."/>
            <person name="Saw J.H."/>
            <person name="Jorgensen S.L."/>
            <person name="Zaremba-Niedzwiedzka K."/>
            <person name="Martijn J."/>
            <person name="Lind A.E."/>
            <person name="van Eijk R."/>
            <person name="Schleper C."/>
            <person name="Guy L."/>
            <person name="Ettema T.J."/>
        </authorList>
    </citation>
    <scope>NUCLEOTIDE SEQUENCE</scope>
</reference>
<dbReference type="EMBL" id="LAZR01037186">
    <property type="protein sequence ID" value="KKL22857.1"/>
    <property type="molecule type" value="Genomic_DNA"/>
</dbReference>
<comment type="caution">
    <text evidence="1">The sequence shown here is derived from an EMBL/GenBank/DDBJ whole genome shotgun (WGS) entry which is preliminary data.</text>
</comment>
<evidence type="ECO:0000313" key="1">
    <source>
        <dbReference type="EMBL" id="KKL22857.1"/>
    </source>
</evidence>
<dbReference type="AlphaFoldDB" id="A0A0F9C985"/>
<gene>
    <name evidence="1" type="ORF">LCGC14_2431200</name>
</gene>
<accession>A0A0F9C985</accession>
<sequence>MKLNFTIETDELYGEDGIDFESLLSDSLRREVIKTCKKDLASEEFKRFSMLASDTVVAGIKLKLEGFLSEEIALTEGWGKPTFVGSIEDLIKKRFDDVLLRPVDGSGKTLRGCTSDNKTWIEWRIEKTLKNDIEQTLNNVGRTIRISTEEYIDAKFIEMKESTLKKQVDAAFISILKQGETKGG</sequence>
<proteinExistence type="predicted"/>
<protein>
    <submittedName>
        <fullName evidence="1">Uncharacterized protein</fullName>
    </submittedName>
</protein>
<organism evidence="1">
    <name type="scientific">marine sediment metagenome</name>
    <dbReference type="NCBI Taxonomy" id="412755"/>
    <lineage>
        <taxon>unclassified sequences</taxon>
        <taxon>metagenomes</taxon>
        <taxon>ecological metagenomes</taxon>
    </lineage>
</organism>
<name>A0A0F9C985_9ZZZZ</name>